<feature type="region of interest" description="Disordered" evidence="2">
    <location>
        <begin position="123"/>
        <end position="150"/>
    </location>
</feature>
<evidence type="ECO:0000313" key="4">
    <source>
        <dbReference type="Proteomes" id="UP001186944"/>
    </source>
</evidence>
<dbReference type="InterPro" id="IPR011989">
    <property type="entry name" value="ARM-like"/>
</dbReference>
<organism evidence="3 4">
    <name type="scientific">Pinctada imbricata</name>
    <name type="common">Atlantic pearl-oyster</name>
    <name type="synonym">Pinctada martensii</name>
    <dbReference type="NCBI Taxonomy" id="66713"/>
    <lineage>
        <taxon>Eukaryota</taxon>
        <taxon>Metazoa</taxon>
        <taxon>Spiralia</taxon>
        <taxon>Lophotrochozoa</taxon>
        <taxon>Mollusca</taxon>
        <taxon>Bivalvia</taxon>
        <taxon>Autobranchia</taxon>
        <taxon>Pteriomorphia</taxon>
        <taxon>Pterioida</taxon>
        <taxon>Pterioidea</taxon>
        <taxon>Pteriidae</taxon>
        <taxon>Pinctada</taxon>
    </lineage>
</organism>
<feature type="compositionally biased region" description="Low complexity" evidence="2">
    <location>
        <begin position="140"/>
        <end position="150"/>
    </location>
</feature>
<feature type="compositionally biased region" description="Basic and acidic residues" evidence="2">
    <location>
        <begin position="123"/>
        <end position="139"/>
    </location>
</feature>
<evidence type="ECO:0000313" key="3">
    <source>
        <dbReference type="EMBL" id="KAK3093794.1"/>
    </source>
</evidence>
<evidence type="ECO:0000256" key="1">
    <source>
        <dbReference type="PROSITE-ProRule" id="PRU00103"/>
    </source>
</evidence>
<name>A0AA88Y6F7_PINIB</name>
<protein>
    <submittedName>
        <fullName evidence="3">Uncharacterized protein</fullName>
    </submittedName>
</protein>
<gene>
    <name evidence="3" type="ORF">FSP39_020339</name>
</gene>
<feature type="repeat" description="HEAT" evidence="1">
    <location>
        <begin position="69"/>
        <end position="107"/>
    </location>
</feature>
<dbReference type="Gene3D" id="1.25.10.10">
    <property type="entry name" value="Leucine-rich Repeat Variant"/>
    <property type="match status" value="2"/>
</dbReference>
<evidence type="ECO:0000256" key="2">
    <source>
        <dbReference type="SAM" id="MobiDB-lite"/>
    </source>
</evidence>
<dbReference type="PROSITE" id="PS50077">
    <property type="entry name" value="HEAT_REPEAT"/>
    <property type="match status" value="2"/>
</dbReference>
<dbReference type="EMBL" id="VSWD01000009">
    <property type="protein sequence ID" value="KAK3093794.1"/>
    <property type="molecule type" value="Genomic_DNA"/>
</dbReference>
<accession>A0AA88Y6F7</accession>
<feature type="repeat" description="HEAT" evidence="1">
    <location>
        <begin position="384"/>
        <end position="421"/>
    </location>
</feature>
<dbReference type="SUPFAM" id="SSF48371">
    <property type="entry name" value="ARM repeat"/>
    <property type="match status" value="1"/>
</dbReference>
<dbReference type="AlphaFoldDB" id="A0AA88Y6F7"/>
<dbReference type="Proteomes" id="UP001186944">
    <property type="component" value="Unassembled WGS sequence"/>
</dbReference>
<keyword evidence="4" id="KW-1185">Reference proteome</keyword>
<reference evidence="3" key="1">
    <citation type="submission" date="2019-08" db="EMBL/GenBank/DDBJ databases">
        <title>The improved chromosome-level genome for the pearl oyster Pinctada fucata martensii using PacBio sequencing and Hi-C.</title>
        <authorList>
            <person name="Zheng Z."/>
        </authorList>
    </citation>
    <scope>NUCLEOTIDE SEQUENCE</scope>
    <source>
        <strain evidence="3">ZZ-2019</strain>
        <tissue evidence="3">Adductor muscle</tissue>
    </source>
</reference>
<proteinExistence type="predicted"/>
<comment type="caution">
    <text evidence="3">The sequence shown here is derived from an EMBL/GenBank/DDBJ whole genome shotgun (WGS) entry which is preliminary data.</text>
</comment>
<dbReference type="InterPro" id="IPR021133">
    <property type="entry name" value="HEAT_type_2"/>
</dbReference>
<sequence>MKLERDKGYHNLVKVLENLNEQDEDVFESESLKLLSNSESTWETKHGGLMIAKALLIHGTCSDDFLVDIKDGALKLLDDDEFRVRIASGEVMGALCRKIGPDMFNQSKSVILGGIKSNLERESLNESELKEQEDTERLMSKLSSSPSRSTSADEIFHDTAGWKSLETWMKCLQSVVEGCGHLFNPHVDQELLDLIFQALDHTNRFVRETGYYVCGSLVSIGVNQTDKETLSMEGNSVYKYGEQLSKYLAKGLADNWSQVRLAASVATRKFLQSLPTEEAKARFFPILLPRMCLNRYYVAEGVRIYSQDTWRQVTEGEGRHLVEKHIKVVVEYYVEATGADNHAVREAACACIAELGSKASTACVACGNFVLCFPEESRASMPALYPLFFNNLQDNIASVRQGAALALSNVVNVYGQDSLNEIVTKMKEGFNGVEKQPETSEKYSDLDKGPATYGVVKKLRDNDMELHTDKQMYSCGSLAPKMGRGSRGGGCMDHKFRKPPEPWELADGCIHLLAELSTHQDLAQTVNQLLPLLAKSVTYQHYPQHVTYYETLCKQLPNIAKGLGKRHFKMHLESFFDCIFYSSTCDNALTSSAASQCLNQLSSFLGPSILRGRVEQYNPRFVFSFFVDVCRIFITSLPNGRCPILITVSIIHLTVHHSICMSVSRKYFNIGHICFPISIFGIYTPLTRPSYWYMYQNY</sequence>
<dbReference type="InterPro" id="IPR016024">
    <property type="entry name" value="ARM-type_fold"/>
</dbReference>